<accession>S9QSU6</accession>
<keyword evidence="2" id="KW-1185">Reference proteome</keyword>
<dbReference type="InterPro" id="IPR010344">
    <property type="entry name" value="YbjH"/>
</dbReference>
<dbReference type="AlphaFoldDB" id="S9QSU6"/>
<dbReference type="RefSeq" id="WP_020039471.1">
    <property type="nucleotide sequence ID" value="NZ_KE557275.1"/>
</dbReference>
<dbReference type="Pfam" id="PF06082">
    <property type="entry name" value="YjbH"/>
    <property type="match status" value="1"/>
</dbReference>
<reference evidence="2" key="1">
    <citation type="journal article" date="2014" name="Stand. Genomic Sci.">
        <title>Genome sequence of the exopolysaccharide-producing Salipiger mucosus type strain (DSM 16094(T)), a moderately halophilic member of the Roseobacter clade.</title>
        <authorList>
            <person name="Riedel T."/>
            <person name="Spring S."/>
            <person name="Fiebig A."/>
            <person name="Petersen J."/>
            <person name="Kyrpides N.C."/>
            <person name="Goker M."/>
            <person name="Klenk H.P."/>
        </authorList>
    </citation>
    <scope>NUCLEOTIDE SEQUENCE [LARGE SCALE GENOMIC DNA]</scope>
    <source>
        <strain evidence="2">DSM 16094</strain>
    </source>
</reference>
<dbReference type="HOGENOM" id="CLU_007558_1_0_5"/>
<dbReference type="OrthoDB" id="19542at2"/>
<comment type="caution">
    <text evidence="1">The sequence shown here is derived from an EMBL/GenBank/DDBJ whole genome shotgun (WGS) entry which is preliminary data.</text>
</comment>
<gene>
    <name evidence="1" type="ORF">Salmuc_00986</name>
</gene>
<evidence type="ECO:0000313" key="2">
    <source>
        <dbReference type="Proteomes" id="UP000015347"/>
    </source>
</evidence>
<dbReference type="STRING" id="1123237.Salmuc_00986"/>
<keyword evidence="1" id="KW-0449">Lipoprotein</keyword>
<name>S9QSU6_9RHOB</name>
<organism evidence="1 2">
    <name type="scientific">Salipiger mucosus DSM 16094</name>
    <dbReference type="NCBI Taxonomy" id="1123237"/>
    <lineage>
        <taxon>Bacteria</taxon>
        <taxon>Pseudomonadati</taxon>
        <taxon>Pseudomonadota</taxon>
        <taxon>Alphaproteobacteria</taxon>
        <taxon>Rhodobacterales</taxon>
        <taxon>Roseobacteraceae</taxon>
        <taxon>Salipiger</taxon>
    </lineage>
</organism>
<protein>
    <submittedName>
        <fullName evidence="1">Putative outer membrane lipoprotein</fullName>
    </submittedName>
</protein>
<dbReference type="eggNOG" id="COG3637">
    <property type="taxonomic scope" value="Bacteria"/>
</dbReference>
<dbReference type="EMBL" id="APVH01000020">
    <property type="protein sequence ID" value="EPX82667.1"/>
    <property type="molecule type" value="Genomic_DNA"/>
</dbReference>
<dbReference type="Proteomes" id="UP000015347">
    <property type="component" value="Unassembled WGS sequence"/>
</dbReference>
<evidence type="ECO:0000313" key="1">
    <source>
        <dbReference type="EMBL" id="EPX82667.1"/>
    </source>
</evidence>
<proteinExistence type="predicted"/>
<sequence length="714" mass="77869">MTSDGFIRAFRPILLGGSLSLILVPGAATPQERVWTRPTLNFMGVPGLIDMPSGHAMDDADLSLTVSAMEKTARGTLHFQITPRLSGVFRYAYIDNYLGRGDYYDRSFDVRYLLMEETARRPAVSVGLQDFGGTGIFAGEYVAATKTFGRLRATGGLGWGRFGSFNGFRNPLAVLDNRFEDRADQTGGIAQTGQLDADQWFQGDAAFFGGLQYRVNDKLTLTAEYSSDAYEAESENIGFDRDSPLNLGATWRFDNGVSLTGAYLYGSTVAVNLSYTFNPKSPGTLPGGTGRAPVPVAMRPAGSADDLGWTQRPGVGDTLRTSVSEALADEGLLLDAMSVGAREVEVRFRNPTYMNGAQALGRAARVLSRLPGSIETIALVPVTASGLPVSRVVVRRGDLEELEHAPDGSWQMFARAGFEDAHPVAEDAIAPEGRFPIFNWGVGPYLSTAVFDPREPLRTDVGIEASASFEPTPGLVFSGAVRHRLTGNVEDLPRSDSVLPRVRTDVALYAQEGETALSNLTAAKYFRPGKDLYGRVTAGYLEPMFGGLSGELLWKPVDSRIGVGLEMNYARKRAYDQGFDFQDYDILTGHLSTYVEGRNGFQYQVDAGRYLAGDWGATLSVGREFDNGVRLGAFATFTDVSFDDFGEGSFDKGFRIEIPLSVISGQPSKQTLARTVRPTQRDGGARLAVPGRLYESVRDYQRSDLQSEWGRFWR</sequence>